<keyword evidence="4" id="KW-1185">Reference proteome</keyword>
<reference evidence="3" key="1">
    <citation type="submission" date="2022-03" db="EMBL/GenBank/DDBJ databases">
        <authorList>
            <person name="Tunstrom K."/>
        </authorList>
    </citation>
    <scope>NUCLEOTIDE SEQUENCE</scope>
</reference>
<feature type="signal peptide" evidence="2">
    <location>
        <begin position="1"/>
        <end position="35"/>
    </location>
</feature>
<keyword evidence="1" id="KW-0472">Membrane</keyword>
<organism evidence="3 4">
    <name type="scientific">Euphydryas editha</name>
    <name type="common">Edith's checkerspot</name>
    <dbReference type="NCBI Taxonomy" id="104508"/>
    <lineage>
        <taxon>Eukaryota</taxon>
        <taxon>Metazoa</taxon>
        <taxon>Ecdysozoa</taxon>
        <taxon>Arthropoda</taxon>
        <taxon>Hexapoda</taxon>
        <taxon>Insecta</taxon>
        <taxon>Pterygota</taxon>
        <taxon>Neoptera</taxon>
        <taxon>Endopterygota</taxon>
        <taxon>Lepidoptera</taxon>
        <taxon>Glossata</taxon>
        <taxon>Ditrysia</taxon>
        <taxon>Papilionoidea</taxon>
        <taxon>Nymphalidae</taxon>
        <taxon>Nymphalinae</taxon>
        <taxon>Euphydryas</taxon>
    </lineage>
</organism>
<name>A0AAU9UTV9_EUPED</name>
<keyword evidence="2" id="KW-0732">Signal</keyword>
<keyword evidence="1" id="KW-1133">Transmembrane helix</keyword>
<evidence type="ECO:0000256" key="1">
    <source>
        <dbReference type="SAM" id="Phobius"/>
    </source>
</evidence>
<evidence type="ECO:0000256" key="2">
    <source>
        <dbReference type="SAM" id="SignalP"/>
    </source>
</evidence>
<evidence type="ECO:0000313" key="4">
    <source>
        <dbReference type="Proteomes" id="UP001153954"/>
    </source>
</evidence>
<proteinExistence type="predicted"/>
<accession>A0AAU9UTV9</accession>
<dbReference type="AlphaFoldDB" id="A0AAU9UTV9"/>
<dbReference type="Proteomes" id="UP001153954">
    <property type="component" value="Unassembled WGS sequence"/>
</dbReference>
<sequence>MAKRRGLPDWGVLQWARHFFAVCAWACALFVAVGADAHADVDTSTGLGDNTLTNSDPISVPDIKGYILMPVICVVINLTELRALKAFRER</sequence>
<feature type="transmembrane region" description="Helical" evidence="1">
    <location>
        <begin position="63"/>
        <end position="84"/>
    </location>
</feature>
<keyword evidence="1" id="KW-0812">Transmembrane</keyword>
<protein>
    <submittedName>
        <fullName evidence="3">Uncharacterized protein</fullName>
    </submittedName>
</protein>
<dbReference type="EMBL" id="CAKOGL010000025">
    <property type="protein sequence ID" value="CAH2102593.1"/>
    <property type="molecule type" value="Genomic_DNA"/>
</dbReference>
<evidence type="ECO:0000313" key="3">
    <source>
        <dbReference type="EMBL" id="CAH2102593.1"/>
    </source>
</evidence>
<gene>
    <name evidence="3" type="ORF">EEDITHA_LOCUS17198</name>
</gene>
<feature type="chain" id="PRO_5044021095" evidence="2">
    <location>
        <begin position="36"/>
        <end position="90"/>
    </location>
</feature>
<comment type="caution">
    <text evidence="3">The sequence shown here is derived from an EMBL/GenBank/DDBJ whole genome shotgun (WGS) entry which is preliminary data.</text>
</comment>